<keyword evidence="6" id="KW-0934">Plastid</keyword>
<gene>
    <name evidence="15" type="ORF">AARE701A_LOCUS9958</name>
</gene>
<dbReference type="SUPFAM" id="SSF51069">
    <property type="entry name" value="Carbonic anhydrase"/>
    <property type="match status" value="2"/>
</dbReference>
<evidence type="ECO:0000256" key="12">
    <source>
        <dbReference type="ARBA" id="ARBA00048348"/>
    </source>
</evidence>
<keyword evidence="16" id="KW-1185">Reference proteome</keyword>
<comment type="similarity">
    <text evidence="13">Belongs to the alpha-carbonic anhydrase family.</text>
</comment>
<comment type="function">
    <text evidence="2 13">Reversible hydration of carbon dioxide.</text>
</comment>
<evidence type="ECO:0000256" key="8">
    <source>
        <dbReference type="ARBA" id="ARBA00022729"/>
    </source>
</evidence>
<evidence type="ECO:0000313" key="16">
    <source>
        <dbReference type="Proteomes" id="UP000682877"/>
    </source>
</evidence>
<dbReference type="InterPro" id="IPR001148">
    <property type="entry name" value="CA_dom"/>
</dbReference>
<dbReference type="Gene3D" id="3.10.200.10">
    <property type="entry name" value="Alpha carbonic anhydrase"/>
    <property type="match status" value="2"/>
</dbReference>
<dbReference type="InterPro" id="IPR018338">
    <property type="entry name" value="Carbonic_anhydrase_a-class_CS"/>
</dbReference>
<comment type="similarity">
    <text evidence="4">Belongs to the alpha-class carbonic anhydrase family.</text>
</comment>
<dbReference type="InterPro" id="IPR036398">
    <property type="entry name" value="CA_dom_sf"/>
</dbReference>
<dbReference type="EMBL" id="LR999454">
    <property type="protein sequence ID" value="CAE6017386.1"/>
    <property type="molecule type" value="Genomic_DNA"/>
</dbReference>
<evidence type="ECO:0000256" key="7">
    <source>
        <dbReference type="ARBA" id="ARBA00022723"/>
    </source>
</evidence>
<evidence type="ECO:0000256" key="2">
    <source>
        <dbReference type="ARBA" id="ARBA00002904"/>
    </source>
</evidence>
<sequence length="454" mass="51992">MDKLSIRCFIFLVLTSFVTIVSCLSATTDYREVEDEHEFSYEWNQENGPAKWGKLRPEWKMCGKGEMQSPIDLMNKRVRLVTHFKKLTRDYKPCNATLKNRGHDMMLKFGEEGSGSIKVNGTEYKLLQLHWHSPSEHTINGRRFALELHMVHENINGSLAVVTVLYKIGRPDSFLGLVRTVTKNQVRLLRVAVHDNSDTNARPVQPTNKRVDESEFSYELNKENGPAKWGKLKPEWKMCGKGEMQSPIDLMNKRVKLVSHLGKLTRNYKPSNATLKNRGHDMMLKFGEEGSAGSTKINGTEYKLLQLHWHSPSEHTINGRRFALELHMVHESKNGSMAVVTVLYKIGKPDSFLGLLEHKLAAITDQNDAKKNVVMIDPSKINIESRNYYRYIGSLTTPPCTQNVTWTIIRTTRTVTERQVNLLRVAVHDDSNSNARPIQPTNKREIHLYRPKSS</sequence>
<dbReference type="PROSITE" id="PS00162">
    <property type="entry name" value="ALPHA_CA_1"/>
    <property type="match status" value="2"/>
</dbReference>
<dbReference type="Pfam" id="PF00194">
    <property type="entry name" value="Carb_anhydrase"/>
    <property type="match status" value="2"/>
</dbReference>
<feature type="chain" id="PRO_5035958957" description="Carbonic anhydrase" evidence="13">
    <location>
        <begin position="24"/>
        <end position="454"/>
    </location>
</feature>
<evidence type="ECO:0000256" key="9">
    <source>
        <dbReference type="ARBA" id="ARBA00022833"/>
    </source>
</evidence>
<dbReference type="SMART" id="SM01057">
    <property type="entry name" value="Carb_anhydrase"/>
    <property type="match status" value="2"/>
</dbReference>
<comment type="catalytic activity">
    <reaction evidence="12 13">
        <text>hydrogencarbonate + H(+) = CO2 + H2O</text>
        <dbReference type="Rhea" id="RHEA:10748"/>
        <dbReference type="ChEBI" id="CHEBI:15377"/>
        <dbReference type="ChEBI" id="CHEBI:15378"/>
        <dbReference type="ChEBI" id="CHEBI:16526"/>
        <dbReference type="ChEBI" id="CHEBI:17544"/>
        <dbReference type="EC" id="4.2.1.1"/>
    </reaction>
</comment>
<accession>A0A8S2A386</accession>
<dbReference type="PANTHER" id="PTHR18952:SF254">
    <property type="entry name" value="ALPHA CARBONIC ANHYDRASE 2"/>
    <property type="match status" value="1"/>
</dbReference>
<dbReference type="PROSITE" id="PS51257">
    <property type="entry name" value="PROKAR_LIPOPROTEIN"/>
    <property type="match status" value="1"/>
</dbReference>
<dbReference type="GO" id="GO:0009570">
    <property type="term" value="C:chloroplast stroma"/>
    <property type="evidence" value="ECO:0007669"/>
    <property type="project" value="UniProtKB-SubCell"/>
</dbReference>
<feature type="signal peptide" evidence="13">
    <location>
        <begin position="1"/>
        <end position="23"/>
    </location>
</feature>
<dbReference type="InterPro" id="IPR023561">
    <property type="entry name" value="Carbonic_anhydrase_a-class"/>
</dbReference>
<proteinExistence type="inferred from homology"/>
<keyword evidence="10" id="KW-0325">Glycoprotein</keyword>
<dbReference type="AlphaFoldDB" id="A0A8S2A386"/>
<dbReference type="FunFam" id="3.10.200.10:FF:000007">
    <property type="entry name" value="Alpha carbonic anhydrase 3"/>
    <property type="match status" value="1"/>
</dbReference>
<evidence type="ECO:0000256" key="13">
    <source>
        <dbReference type="RuleBase" id="RU367011"/>
    </source>
</evidence>
<evidence type="ECO:0000256" key="6">
    <source>
        <dbReference type="ARBA" id="ARBA00022640"/>
    </source>
</evidence>
<organism evidence="15 16">
    <name type="scientific">Arabidopsis arenosa</name>
    <name type="common">Sand rock-cress</name>
    <name type="synonym">Cardaminopsis arenosa</name>
    <dbReference type="NCBI Taxonomy" id="38785"/>
    <lineage>
        <taxon>Eukaryota</taxon>
        <taxon>Viridiplantae</taxon>
        <taxon>Streptophyta</taxon>
        <taxon>Embryophyta</taxon>
        <taxon>Tracheophyta</taxon>
        <taxon>Spermatophyta</taxon>
        <taxon>Magnoliopsida</taxon>
        <taxon>eudicotyledons</taxon>
        <taxon>Gunneridae</taxon>
        <taxon>Pentapetalae</taxon>
        <taxon>rosids</taxon>
        <taxon>malvids</taxon>
        <taxon>Brassicales</taxon>
        <taxon>Brassicaceae</taxon>
        <taxon>Camelineae</taxon>
        <taxon>Arabidopsis</taxon>
    </lineage>
</organism>
<keyword evidence="11 13" id="KW-0456">Lyase</keyword>
<evidence type="ECO:0000256" key="11">
    <source>
        <dbReference type="ARBA" id="ARBA00023239"/>
    </source>
</evidence>
<dbReference type="CDD" id="cd03124">
    <property type="entry name" value="alpha_CA_prokaryotic_like"/>
    <property type="match status" value="2"/>
</dbReference>
<evidence type="ECO:0000256" key="3">
    <source>
        <dbReference type="ARBA" id="ARBA00004470"/>
    </source>
</evidence>
<comment type="cofactor">
    <cofactor evidence="1 13">
        <name>Zn(2+)</name>
        <dbReference type="ChEBI" id="CHEBI:29105"/>
    </cofactor>
</comment>
<feature type="domain" description="Alpha-carbonic anhydrase" evidence="14">
    <location>
        <begin position="214"/>
        <end position="450"/>
    </location>
</feature>
<evidence type="ECO:0000259" key="14">
    <source>
        <dbReference type="PROSITE" id="PS51144"/>
    </source>
</evidence>
<dbReference type="GO" id="GO:0006730">
    <property type="term" value="P:one-carbon metabolic process"/>
    <property type="evidence" value="ECO:0007669"/>
    <property type="project" value="TreeGrafter"/>
</dbReference>
<evidence type="ECO:0000256" key="4">
    <source>
        <dbReference type="ARBA" id="ARBA00006365"/>
    </source>
</evidence>
<dbReference type="GO" id="GO:0008270">
    <property type="term" value="F:zinc ion binding"/>
    <property type="evidence" value="ECO:0007669"/>
    <property type="project" value="UniProtKB-UniRule"/>
</dbReference>
<dbReference type="InterPro" id="IPR041891">
    <property type="entry name" value="Alpha_CA_prokaryot-like"/>
</dbReference>
<keyword evidence="9 13" id="KW-0862">Zinc</keyword>
<evidence type="ECO:0000256" key="1">
    <source>
        <dbReference type="ARBA" id="ARBA00001947"/>
    </source>
</evidence>
<comment type="subcellular location">
    <subcellularLocation>
        <location evidence="3">Plastid</location>
        <location evidence="3">Chloroplast stroma</location>
    </subcellularLocation>
</comment>
<dbReference type="PROSITE" id="PS51144">
    <property type="entry name" value="ALPHA_CA_2"/>
    <property type="match status" value="2"/>
</dbReference>
<dbReference type="PANTHER" id="PTHR18952">
    <property type="entry name" value="CARBONIC ANHYDRASE"/>
    <property type="match status" value="1"/>
</dbReference>
<dbReference type="Proteomes" id="UP000682877">
    <property type="component" value="Chromosome 4"/>
</dbReference>
<feature type="domain" description="Alpha-carbonic anhydrase" evidence="14">
    <location>
        <begin position="37"/>
        <end position="169"/>
    </location>
</feature>
<reference evidence="15" key="1">
    <citation type="submission" date="2021-01" db="EMBL/GenBank/DDBJ databases">
        <authorList>
            <person name="Bezrukov I."/>
        </authorList>
    </citation>
    <scope>NUCLEOTIDE SEQUENCE</scope>
</reference>
<protein>
    <recommendedName>
        <fullName evidence="5 13">Carbonic anhydrase</fullName>
        <ecNumber evidence="5 13">4.2.1.1</ecNumber>
    </recommendedName>
</protein>
<dbReference type="GO" id="GO:0004089">
    <property type="term" value="F:carbonate dehydratase activity"/>
    <property type="evidence" value="ECO:0007669"/>
    <property type="project" value="UniProtKB-UniRule"/>
</dbReference>
<name>A0A8S2A386_ARAAE</name>
<dbReference type="EC" id="4.2.1.1" evidence="5 13"/>
<evidence type="ECO:0000313" key="15">
    <source>
        <dbReference type="EMBL" id="CAE6017386.1"/>
    </source>
</evidence>
<evidence type="ECO:0000256" key="5">
    <source>
        <dbReference type="ARBA" id="ARBA00012925"/>
    </source>
</evidence>
<evidence type="ECO:0000256" key="10">
    <source>
        <dbReference type="ARBA" id="ARBA00023180"/>
    </source>
</evidence>
<keyword evidence="8 13" id="KW-0732">Signal</keyword>
<keyword evidence="7 13" id="KW-0479">Metal-binding</keyword>